<keyword evidence="2" id="KW-0067">ATP-binding</keyword>
<comment type="caution">
    <text evidence="4">The sequence shown here is derived from an EMBL/GenBank/DDBJ whole genome shotgun (WGS) entry which is preliminary data.</text>
</comment>
<dbReference type="PRINTS" id="PR00038">
    <property type="entry name" value="HTHLUXR"/>
</dbReference>
<dbReference type="InterPro" id="IPR027417">
    <property type="entry name" value="P-loop_NTPase"/>
</dbReference>
<evidence type="ECO:0000259" key="3">
    <source>
        <dbReference type="PROSITE" id="PS50043"/>
    </source>
</evidence>
<dbReference type="CDD" id="cd06170">
    <property type="entry name" value="LuxR_C_like"/>
    <property type="match status" value="1"/>
</dbReference>
<dbReference type="InterPro" id="IPR016032">
    <property type="entry name" value="Sig_transdc_resp-reg_C-effctor"/>
</dbReference>
<evidence type="ECO:0000256" key="1">
    <source>
        <dbReference type="ARBA" id="ARBA00022741"/>
    </source>
</evidence>
<dbReference type="InterPro" id="IPR011990">
    <property type="entry name" value="TPR-like_helical_dom_sf"/>
</dbReference>
<dbReference type="SMART" id="SM00421">
    <property type="entry name" value="HTH_LUXR"/>
    <property type="match status" value="1"/>
</dbReference>
<dbReference type="Pfam" id="PF00196">
    <property type="entry name" value="GerE"/>
    <property type="match status" value="1"/>
</dbReference>
<keyword evidence="1" id="KW-0547">Nucleotide-binding</keyword>
<dbReference type="Pfam" id="PF13191">
    <property type="entry name" value="AAA_16"/>
    <property type="match status" value="1"/>
</dbReference>
<dbReference type="SUPFAM" id="SSF52540">
    <property type="entry name" value="P-loop containing nucleoside triphosphate hydrolases"/>
    <property type="match status" value="1"/>
</dbReference>
<dbReference type="SUPFAM" id="SSF48452">
    <property type="entry name" value="TPR-like"/>
    <property type="match status" value="1"/>
</dbReference>
<feature type="domain" description="HTH luxR-type" evidence="3">
    <location>
        <begin position="856"/>
        <end position="920"/>
    </location>
</feature>
<dbReference type="InterPro" id="IPR036388">
    <property type="entry name" value="WH-like_DNA-bd_sf"/>
</dbReference>
<dbReference type="PANTHER" id="PTHR16305:SF35">
    <property type="entry name" value="TRANSCRIPTIONAL ACTIVATOR DOMAIN"/>
    <property type="match status" value="1"/>
</dbReference>
<dbReference type="InterPro" id="IPR003593">
    <property type="entry name" value="AAA+_ATPase"/>
</dbReference>
<dbReference type="SMART" id="SM00382">
    <property type="entry name" value="AAA"/>
    <property type="match status" value="1"/>
</dbReference>
<protein>
    <submittedName>
        <fullName evidence="4">LuxR family transcriptional regulator</fullName>
    </submittedName>
</protein>
<keyword evidence="5" id="KW-1185">Reference proteome</keyword>
<evidence type="ECO:0000313" key="4">
    <source>
        <dbReference type="EMBL" id="GAA4803328.1"/>
    </source>
</evidence>
<accession>A0ABP9C5K8</accession>
<proteinExistence type="predicted"/>
<dbReference type="PROSITE" id="PS50043">
    <property type="entry name" value="HTH_LUXR_2"/>
    <property type="match status" value="1"/>
</dbReference>
<dbReference type="PROSITE" id="PS00622">
    <property type="entry name" value="HTH_LUXR_1"/>
    <property type="match status" value="1"/>
</dbReference>
<gene>
    <name evidence="4" type="ORF">GCM10023200_45690</name>
</gene>
<dbReference type="RefSeq" id="WP_345420871.1">
    <property type="nucleotide sequence ID" value="NZ_BAABHO010000045.1"/>
</dbReference>
<dbReference type="EMBL" id="BAABHO010000045">
    <property type="protein sequence ID" value="GAA4803328.1"/>
    <property type="molecule type" value="Genomic_DNA"/>
</dbReference>
<sequence>MTTTGPFGRETELATLAELVDDVALGRDGARADLGAALVVVGDAGIGKTTLLDAAAGSAARRGVRVLRGDGCRAEADVPWAALSQLLRPSLDDPDDGGPEEERRALAAVLDPVGAGDPPPAASSFAVLRHLLRLARRRPTLVVVDDSDRLDLASLYVLVFVARRIRRRDGLAVVLAGRGEERPLPTDAALPTLVVPPLDRPAAEALVDTLVAALDARTRREVVNAAAGNPLALRELAAAGSARPVRLSRAVEAAFAAPVRALGPVGARLLLHAAAAEGQPLAVIARAAQEAAGLEAWAPAEAAGLVSVEGAGVRFRHPLTRAAAYAVASAEERRRAHLALASADTDADRAAWQRAHACAGSDEAVAAALVATAERAEAAGDFAAATRAWDRASACSPDLARRVPRRHRALRSAYAGGDLDAVAEQHRELLELTGDPVTRTWATLRHAAASMLRGRQREALRALQDVVPLADGVDDAGAVLLASFLRVTADFSGLAEHHEAAAAFLRRPALPDAVRRVRETADAPADLMWARASLCVDRVGAAAALREALEAGRAGPGAPADDLQNLGLLADRADDVRRAVELLGRAHDGMHHEGPAGFGAAVLANLLVDHGRWAEADRVIERWRPLADAQGLHRVAVEVASPRAILLALRGDADAARAALDEVRGRVDLADNLVLELRIRTAAAVTATVAGDHPRAYRLLRGAFTGDGEPRHPVFSARVVAMLASAATEPAERAGAAAVVERVRAAAAPRTSARMRMLLHHADALLGPDQQSEHAFRLALADPTGDDWPVERAMARLHYGEWLRRRRRGLEAREMLAASLDAFETLGAHAPATRVRAELRAAGSTDHGADAGTPAGTDLLAELTPQQREVVALAAEGLRNREIGQRLFLSPRTVGSHLHHAYAKLGITGRHQLAARIHTP</sequence>
<evidence type="ECO:0000313" key="5">
    <source>
        <dbReference type="Proteomes" id="UP001500928"/>
    </source>
</evidence>
<dbReference type="SUPFAM" id="SSF46894">
    <property type="entry name" value="C-terminal effector domain of the bipartite response regulators"/>
    <property type="match status" value="1"/>
</dbReference>
<dbReference type="InterPro" id="IPR041664">
    <property type="entry name" value="AAA_16"/>
</dbReference>
<dbReference type="PANTHER" id="PTHR16305">
    <property type="entry name" value="TESTICULAR SOLUBLE ADENYLYL CYCLASE"/>
    <property type="match status" value="1"/>
</dbReference>
<organism evidence="4 5">
    <name type="scientific">Actinomycetospora chlora</name>
    <dbReference type="NCBI Taxonomy" id="663608"/>
    <lineage>
        <taxon>Bacteria</taxon>
        <taxon>Bacillati</taxon>
        <taxon>Actinomycetota</taxon>
        <taxon>Actinomycetes</taxon>
        <taxon>Pseudonocardiales</taxon>
        <taxon>Pseudonocardiaceae</taxon>
        <taxon>Actinomycetospora</taxon>
    </lineage>
</organism>
<dbReference type="Gene3D" id="1.10.10.10">
    <property type="entry name" value="Winged helix-like DNA-binding domain superfamily/Winged helix DNA-binding domain"/>
    <property type="match status" value="1"/>
</dbReference>
<name>A0ABP9C5K8_9PSEU</name>
<dbReference type="Proteomes" id="UP001500928">
    <property type="component" value="Unassembled WGS sequence"/>
</dbReference>
<dbReference type="InterPro" id="IPR000792">
    <property type="entry name" value="Tscrpt_reg_LuxR_C"/>
</dbReference>
<reference evidence="5" key="1">
    <citation type="journal article" date="2019" name="Int. J. Syst. Evol. Microbiol.">
        <title>The Global Catalogue of Microorganisms (GCM) 10K type strain sequencing project: providing services to taxonomists for standard genome sequencing and annotation.</title>
        <authorList>
            <consortium name="The Broad Institute Genomics Platform"/>
            <consortium name="The Broad Institute Genome Sequencing Center for Infectious Disease"/>
            <person name="Wu L."/>
            <person name="Ma J."/>
        </authorList>
    </citation>
    <scope>NUCLEOTIDE SEQUENCE [LARGE SCALE GENOMIC DNA]</scope>
    <source>
        <strain evidence="5">JCM 17979</strain>
    </source>
</reference>
<evidence type="ECO:0000256" key="2">
    <source>
        <dbReference type="ARBA" id="ARBA00022840"/>
    </source>
</evidence>